<evidence type="ECO:0000256" key="6">
    <source>
        <dbReference type="SAM" id="Phobius"/>
    </source>
</evidence>
<dbReference type="PANTHER" id="PTHR11706">
    <property type="entry name" value="SOLUTE CARRIER PROTEIN FAMILY 11 MEMBER"/>
    <property type="match status" value="1"/>
</dbReference>
<gene>
    <name evidence="8" type="ORF">B456_006G110900</name>
</gene>
<feature type="transmembrane region" description="Helical" evidence="6">
    <location>
        <begin position="178"/>
        <end position="197"/>
    </location>
</feature>
<dbReference type="PRINTS" id="PR00447">
    <property type="entry name" value="NATRESASSCMP"/>
</dbReference>
<evidence type="ECO:0000256" key="4">
    <source>
        <dbReference type="ARBA" id="ARBA00022989"/>
    </source>
</evidence>
<sequence>MFPVVLPVLLISIGYVDPGKWVATVEGGARFGFDLVVPMLLFNCAAILCQYLSARIGVVTGRGLAQICSNEYDKSTRLFLGVQAELSVVALDLTMVLGVAHGINLLFGMDLSTGVFLAALDAVLFPVFAFTLDHCRASFLCIYAAGFILLSYVFGVLLSQPEISISMLGMPTKLNGESAFALTSLLGASIMPYNFYLHSSIVQVSAIGLVYACMYMSLVYGPLYFSFNGLETPVLSVNLFCTLYNCFLICCLA</sequence>
<dbReference type="GO" id="GO:0005384">
    <property type="term" value="F:manganese ion transmembrane transporter activity"/>
    <property type="evidence" value="ECO:0007669"/>
    <property type="project" value="TreeGrafter"/>
</dbReference>
<dbReference type="Gramene" id="KJB35356">
    <property type="protein sequence ID" value="KJB35356"/>
    <property type="gene ID" value="B456_006G110900"/>
</dbReference>
<dbReference type="Pfam" id="PF01566">
    <property type="entry name" value="Nramp"/>
    <property type="match status" value="1"/>
</dbReference>
<evidence type="ECO:0000256" key="7">
    <source>
        <dbReference type="SAM" id="SignalP"/>
    </source>
</evidence>
<dbReference type="PANTHER" id="PTHR11706:SF75">
    <property type="entry name" value="ETHYLENE-INSENSITIVE PROTEIN 2"/>
    <property type="match status" value="1"/>
</dbReference>
<dbReference type="STRING" id="29730.A0A0D2Q7M7"/>
<protein>
    <recommendedName>
        <fullName evidence="10">Amino acid transporter transmembrane domain-containing protein</fullName>
    </recommendedName>
</protein>
<proteinExistence type="inferred from homology"/>
<comment type="similarity">
    <text evidence="2">Belongs to the NRAMP (TC 2.A.55) family.</text>
</comment>
<name>A0A0D2Q7M7_GOSRA</name>
<evidence type="ECO:0000256" key="5">
    <source>
        <dbReference type="ARBA" id="ARBA00023136"/>
    </source>
</evidence>
<feature type="transmembrane region" description="Helical" evidence="6">
    <location>
        <begin position="139"/>
        <end position="158"/>
    </location>
</feature>
<dbReference type="Gramene" id="KJB35357">
    <property type="protein sequence ID" value="KJB35357"/>
    <property type="gene ID" value="B456_006G110900"/>
</dbReference>
<feature type="transmembrane region" description="Helical" evidence="6">
    <location>
        <begin position="209"/>
        <end position="227"/>
    </location>
</feature>
<dbReference type="NCBIfam" id="NF037982">
    <property type="entry name" value="Nramp_1"/>
    <property type="match status" value="1"/>
</dbReference>
<feature type="transmembrane region" description="Helical" evidence="6">
    <location>
        <begin position="40"/>
        <end position="65"/>
    </location>
</feature>
<keyword evidence="3 6" id="KW-0812">Transmembrane</keyword>
<evidence type="ECO:0000256" key="2">
    <source>
        <dbReference type="ARBA" id="ARBA00009965"/>
    </source>
</evidence>
<dbReference type="GO" id="GO:0015086">
    <property type="term" value="F:cadmium ion transmembrane transporter activity"/>
    <property type="evidence" value="ECO:0007669"/>
    <property type="project" value="TreeGrafter"/>
</dbReference>
<evidence type="ECO:0008006" key="10">
    <source>
        <dbReference type="Google" id="ProtNLM"/>
    </source>
</evidence>
<feature type="transmembrane region" description="Helical" evidence="6">
    <location>
        <begin position="233"/>
        <end position="252"/>
    </location>
</feature>
<keyword evidence="9" id="KW-1185">Reference proteome</keyword>
<dbReference type="eggNOG" id="KOG1291">
    <property type="taxonomic scope" value="Eukaryota"/>
</dbReference>
<feature type="transmembrane region" description="Helical" evidence="6">
    <location>
        <begin position="86"/>
        <end position="107"/>
    </location>
</feature>
<evidence type="ECO:0000256" key="3">
    <source>
        <dbReference type="ARBA" id="ARBA00022692"/>
    </source>
</evidence>
<dbReference type="Proteomes" id="UP000032304">
    <property type="component" value="Chromosome 6"/>
</dbReference>
<evidence type="ECO:0000313" key="9">
    <source>
        <dbReference type="Proteomes" id="UP000032304"/>
    </source>
</evidence>
<keyword evidence="5 6" id="KW-0472">Membrane</keyword>
<dbReference type="EMBL" id="CM001745">
    <property type="protein sequence ID" value="KJB35357.1"/>
    <property type="molecule type" value="Genomic_DNA"/>
</dbReference>
<dbReference type="InterPro" id="IPR001046">
    <property type="entry name" value="NRAMP_fam"/>
</dbReference>
<reference evidence="8 9" key="1">
    <citation type="journal article" date="2012" name="Nature">
        <title>Repeated polyploidization of Gossypium genomes and the evolution of spinnable cotton fibres.</title>
        <authorList>
            <person name="Paterson A.H."/>
            <person name="Wendel J.F."/>
            <person name="Gundlach H."/>
            <person name="Guo H."/>
            <person name="Jenkins J."/>
            <person name="Jin D."/>
            <person name="Llewellyn D."/>
            <person name="Showmaker K.C."/>
            <person name="Shu S."/>
            <person name="Udall J."/>
            <person name="Yoo M.J."/>
            <person name="Byers R."/>
            <person name="Chen W."/>
            <person name="Doron-Faigenboim A."/>
            <person name="Duke M.V."/>
            <person name="Gong L."/>
            <person name="Grimwood J."/>
            <person name="Grover C."/>
            <person name="Grupp K."/>
            <person name="Hu G."/>
            <person name="Lee T.H."/>
            <person name="Li J."/>
            <person name="Lin L."/>
            <person name="Liu T."/>
            <person name="Marler B.S."/>
            <person name="Page J.T."/>
            <person name="Roberts A.W."/>
            <person name="Romanel E."/>
            <person name="Sanders W.S."/>
            <person name="Szadkowski E."/>
            <person name="Tan X."/>
            <person name="Tang H."/>
            <person name="Xu C."/>
            <person name="Wang J."/>
            <person name="Wang Z."/>
            <person name="Zhang D."/>
            <person name="Zhang L."/>
            <person name="Ashrafi H."/>
            <person name="Bedon F."/>
            <person name="Bowers J.E."/>
            <person name="Brubaker C.L."/>
            <person name="Chee P.W."/>
            <person name="Das S."/>
            <person name="Gingle A.R."/>
            <person name="Haigler C.H."/>
            <person name="Harker D."/>
            <person name="Hoffmann L.V."/>
            <person name="Hovav R."/>
            <person name="Jones D.C."/>
            <person name="Lemke C."/>
            <person name="Mansoor S."/>
            <person name="ur Rahman M."/>
            <person name="Rainville L.N."/>
            <person name="Rambani A."/>
            <person name="Reddy U.K."/>
            <person name="Rong J.K."/>
            <person name="Saranga Y."/>
            <person name="Scheffler B.E."/>
            <person name="Scheffler J.A."/>
            <person name="Stelly D.M."/>
            <person name="Triplett B.A."/>
            <person name="Van Deynze A."/>
            <person name="Vaslin M.F."/>
            <person name="Waghmare V.N."/>
            <person name="Walford S.A."/>
            <person name="Wright R.J."/>
            <person name="Zaki E.A."/>
            <person name="Zhang T."/>
            <person name="Dennis E.S."/>
            <person name="Mayer K.F."/>
            <person name="Peterson D.G."/>
            <person name="Rokhsar D.S."/>
            <person name="Wang X."/>
            <person name="Schmutz J."/>
        </authorList>
    </citation>
    <scope>NUCLEOTIDE SEQUENCE [LARGE SCALE GENOMIC DNA]</scope>
</reference>
<feature type="chain" id="PRO_5007395438" description="Amino acid transporter transmembrane domain-containing protein" evidence="7">
    <location>
        <begin position="19"/>
        <end position="253"/>
    </location>
</feature>
<comment type="subcellular location">
    <subcellularLocation>
        <location evidence="1">Membrane</location>
        <topology evidence="1">Multi-pass membrane protein</topology>
    </subcellularLocation>
</comment>
<keyword evidence="7" id="KW-0732">Signal</keyword>
<dbReference type="Gramene" id="KJB35358">
    <property type="protein sequence ID" value="KJB35358"/>
    <property type="gene ID" value="B456_006G110900"/>
</dbReference>
<dbReference type="OMA" id="QICSNEY"/>
<organism evidence="8 9">
    <name type="scientific">Gossypium raimondii</name>
    <name type="common">Peruvian cotton</name>
    <name type="synonym">Gossypium klotzschianum subsp. raimondii</name>
    <dbReference type="NCBI Taxonomy" id="29730"/>
    <lineage>
        <taxon>Eukaryota</taxon>
        <taxon>Viridiplantae</taxon>
        <taxon>Streptophyta</taxon>
        <taxon>Embryophyta</taxon>
        <taxon>Tracheophyta</taxon>
        <taxon>Spermatophyta</taxon>
        <taxon>Magnoliopsida</taxon>
        <taxon>eudicotyledons</taxon>
        <taxon>Gunneridae</taxon>
        <taxon>Pentapetalae</taxon>
        <taxon>rosids</taxon>
        <taxon>malvids</taxon>
        <taxon>Malvales</taxon>
        <taxon>Malvaceae</taxon>
        <taxon>Malvoideae</taxon>
        <taxon>Gossypium</taxon>
    </lineage>
</organism>
<dbReference type="EMBL" id="CM001745">
    <property type="protein sequence ID" value="KJB35358.1"/>
    <property type="molecule type" value="Genomic_DNA"/>
</dbReference>
<keyword evidence="4 6" id="KW-1133">Transmembrane helix</keyword>
<evidence type="ECO:0000256" key="1">
    <source>
        <dbReference type="ARBA" id="ARBA00004141"/>
    </source>
</evidence>
<evidence type="ECO:0000313" key="8">
    <source>
        <dbReference type="EMBL" id="KJB35358.1"/>
    </source>
</evidence>
<feature type="transmembrane region" description="Helical" evidence="6">
    <location>
        <begin position="113"/>
        <end position="132"/>
    </location>
</feature>
<accession>A0A0D2Q7M7</accession>
<dbReference type="AlphaFoldDB" id="A0A0D2Q7M7"/>
<dbReference type="KEGG" id="gra:105799202"/>
<dbReference type="GO" id="GO:0034755">
    <property type="term" value="P:iron ion transmembrane transport"/>
    <property type="evidence" value="ECO:0007669"/>
    <property type="project" value="TreeGrafter"/>
</dbReference>
<dbReference type="GO" id="GO:0005886">
    <property type="term" value="C:plasma membrane"/>
    <property type="evidence" value="ECO:0007669"/>
    <property type="project" value="TreeGrafter"/>
</dbReference>
<feature type="signal peptide" evidence="7">
    <location>
        <begin position="1"/>
        <end position="18"/>
    </location>
</feature>
<dbReference type="EMBL" id="CM001745">
    <property type="protein sequence ID" value="KJB35356.1"/>
    <property type="molecule type" value="Genomic_DNA"/>
</dbReference>